<dbReference type="RefSeq" id="WP_201630543.1">
    <property type="nucleotide sequence ID" value="NZ_JAEQNB010000001.1"/>
</dbReference>
<feature type="transmembrane region" description="Helical" evidence="8">
    <location>
        <begin position="426"/>
        <end position="446"/>
    </location>
</feature>
<dbReference type="EMBL" id="JAEQNB010000001">
    <property type="protein sequence ID" value="MBL0385316.1"/>
    <property type="molecule type" value="Genomic_DNA"/>
</dbReference>
<keyword evidence="10" id="KW-1185">Reference proteome</keyword>
<keyword evidence="6 8" id="KW-1133">Transmembrane helix</keyword>
<keyword evidence="3" id="KW-0813">Transport</keyword>
<comment type="similarity">
    <text evidence="2">Belongs to the amino acid-polyamine-organocation (APC) superfamily. Spore germination protein (SGP) (TC 2.A.3.9) family.</text>
</comment>
<feature type="transmembrane region" description="Helical" evidence="8">
    <location>
        <begin position="150"/>
        <end position="167"/>
    </location>
</feature>
<sequence length="470" mass="53536">MAERKQVHMLNQRQFAWMIATVLISGGLVSLPKSLMELAKLDAWFSQALGMAYAFYIAYFLCQCARRFPGKNLFEINFLLCGRFGGGLINALFLFFIWMVLVRDTRGFADFMNSTLLLKTPEEFTILMFLLVVVYYCKSSVEVAARVNDLMFPLFMVVLFGMPFLLTNEFSFARLEPILGHGFPTVLVGNLLPMGWYGDTLIMGAFLHTITASRQIHSAVKFGVTLAGVGLTLLMFICICVLGSTVAGRMMYPNYTLVEQIHITDYLDRLELVMFSVWLPSFVLKVCFIFTAFLIGLNSFTKRTTLNLYCRQFGWLLLTTTAMAFHSVVEVFDFGNYGSILLVVGMQLPITILLFILLARQKRDHRERQTDLEIQAKEQERRNGPDAKWYDRVRMKTWALCSLGGLAFCFVCIGLGALLGRDIAKVGWTCGVVYVLVMFVLLFSTYMEMRQVRLSSVKPEIKQKRERKLA</sequence>
<feature type="transmembrane region" description="Helical" evidence="8">
    <location>
        <begin position="15"/>
        <end position="32"/>
    </location>
</feature>
<protein>
    <submittedName>
        <fullName evidence="9">Endospore germination permease</fullName>
    </submittedName>
</protein>
<feature type="transmembrane region" description="Helical" evidence="8">
    <location>
        <begin position="313"/>
        <end position="332"/>
    </location>
</feature>
<feature type="transmembrane region" description="Helical" evidence="8">
    <location>
        <begin position="121"/>
        <end position="138"/>
    </location>
</feature>
<dbReference type="Proteomes" id="UP000602284">
    <property type="component" value="Unassembled WGS sequence"/>
</dbReference>
<keyword evidence="7 8" id="KW-0472">Membrane</keyword>
<dbReference type="InterPro" id="IPR004761">
    <property type="entry name" value="Spore_GerAB"/>
</dbReference>
<proteinExistence type="inferred from homology"/>
<evidence type="ECO:0000256" key="6">
    <source>
        <dbReference type="ARBA" id="ARBA00022989"/>
    </source>
</evidence>
<evidence type="ECO:0000256" key="8">
    <source>
        <dbReference type="SAM" id="Phobius"/>
    </source>
</evidence>
<feature type="transmembrane region" description="Helical" evidence="8">
    <location>
        <begin position="44"/>
        <end position="62"/>
    </location>
</feature>
<feature type="transmembrane region" description="Helical" evidence="8">
    <location>
        <begin position="398"/>
        <end position="420"/>
    </location>
</feature>
<comment type="subcellular location">
    <subcellularLocation>
        <location evidence="1">Membrane</location>
        <topology evidence="1">Multi-pass membrane protein</topology>
    </subcellularLocation>
</comment>
<dbReference type="NCBIfam" id="TIGR00912">
    <property type="entry name" value="2A0309"/>
    <property type="match status" value="1"/>
</dbReference>
<name>A0ABS1J4X5_9BACL</name>
<keyword evidence="4" id="KW-0309">Germination</keyword>
<dbReference type="Pfam" id="PF03845">
    <property type="entry name" value="Spore_permease"/>
    <property type="match status" value="1"/>
</dbReference>
<reference evidence="9 10" key="1">
    <citation type="submission" date="2021-01" db="EMBL/GenBank/DDBJ databases">
        <title>Tumebacillus sp. strain ITR2 16S ribosomal RNA gene Genome sequencing and assembly.</title>
        <authorList>
            <person name="Kang M."/>
        </authorList>
    </citation>
    <scope>NUCLEOTIDE SEQUENCE [LARGE SCALE GENOMIC DNA]</scope>
    <source>
        <strain evidence="9 10">ITR2</strain>
    </source>
</reference>
<evidence type="ECO:0000256" key="7">
    <source>
        <dbReference type="ARBA" id="ARBA00023136"/>
    </source>
</evidence>
<comment type="caution">
    <text evidence="9">The sequence shown here is derived from an EMBL/GenBank/DDBJ whole genome shotgun (WGS) entry which is preliminary data.</text>
</comment>
<evidence type="ECO:0000256" key="1">
    <source>
        <dbReference type="ARBA" id="ARBA00004141"/>
    </source>
</evidence>
<dbReference type="PANTHER" id="PTHR34975:SF2">
    <property type="entry name" value="SPORE GERMINATION PROTEIN A2"/>
    <property type="match status" value="1"/>
</dbReference>
<gene>
    <name evidence="9" type="ORF">JJB07_01540</name>
</gene>
<evidence type="ECO:0000256" key="4">
    <source>
        <dbReference type="ARBA" id="ARBA00022544"/>
    </source>
</evidence>
<feature type="transmembrane region" description="Helical" evidence="8">
    <location>
        <begin position="222"/>
        <end position="247"/>
    </location>
</feature>
<organism evidence="9 10">
    <name type="scientific">Tumebacillus amylolyticus</name>
    <dbReference type="NCBI Taxonomy" id="2801339"/>
    <lineage>
        <taxon>Bacteria</taxon>
        <taxon>Bacillati</taxon>
        <taxon>Bacillota</taxon>
        <taxon>Bacilli</taxon>
        <taxon>Bacillales</taxon>
        <taxon>Alicyclobacillaceae</taxon>
        <taxon>Tumebacillus</taxon>
    </lineage>
</organism>
<feature type="transmembrane region" description="Helical" evidence="8">
    <location>
        <begin position="338"/>
        <end position="359"/>
    </location>
</feature>
<accession>A0ABS1J4X5</accession>
<evidence type="ECO:0000313" key="10">
    <source>
        <dbReference type="Proteomes" id="UP000602284"/>
    </source>
</evidence>
<feature type="transmembrane region" description="Helical" evidence="8">
    <location>
        <begin position="277"/>
        <end position="301"/>
    </location>
</feature>
<evidence type="ECO:0000256" key="5">
    <source>
        <dbReference type="ARBA" id="ARBA00022692"/>
    </source>
</evidence>
<dbReference type="PANTHER" id="PTHR34975">
    <property type="entry name" value="SPORE GERMINATION PROTEIN A2"/>
    <property type="match status" value="1"/>
</dbReference>
<keyword evidence="5 8" id="KW-0812">Transmembrane</keyword>
<evidence type="ECO:0000256" key="2">
    <source>
        <dbReference type="ARBA" id="ARBA00007998"/>
    </source>
</evidence>
<feature type="transmembrane region" description="Helical" evidence="8">
    <location>
        <begin position="187"/>
        <end position="210"/>
    </location>
</feature>
<feature type="transmembrane region" description="Helical" evidence="8">
    <location>
        <begin position="74"/>
        <end position="101"/>
    </location>
</feature>
<evidence type="ECO:0000256" key="3">
    <source>
        <dbReference type="ARBA" id="ARBA00022448"/>
    </source>
</evidence>
<evidence type="ECO:0000313" key="9">
    <source>
        <dbReference type="EMBL" id="MBL0385316.1"/>
    </source>
</evidence>